<dbReference type="AlphaFoldDB" id="A0A3S5GYM1"/>
<evidence type="ECO:0000313" key="1">
    <source>
        <dbReference type="EMBL" id="AYM54518.1"/>
    </source>
</evidence>
<reference evidence="1" key="1">
    <citation type="journal article" date="2018" name="J. Ind. Microbiol. Biotechnol.">
        <title>Genome mining reveals uncommon alkylpyrones as type III PKS products from myxobacteria.</title>
        <authorList>
            <person name="Hug J.J."/>
            <person name="Panter F."/>
            <person name="Krug D."/>
            <person name="Muller R."/>
        </authorList>
    </citation>
    <scope>NUCLEOTIDE SEQUENCE</scope>
    <source>
        <strain evidence="1">SBSr021</strain>
    </source>
</reference>
<organism evidence="1">
    <name type="scientific">Racemicystis crocea</name>
    <dbReference type="NCBI Taxonomy" id="1707966"/>
    <lineage>
        <taxon>Bacteria</taxon>
        <taxon>Pseudomonadati</taxon>
        <taxon>Myxococcota</taxon>
        <taxon>Polyangia</taxon>
        <taxon>Polyangiales</taxon>
        <taxon>Polyangiaceae</taxon>
    </lineage>
</organism>
<protein>
    <submittedName>
        <fullName evidence="1">Uncharacterized protein</fullName>
    </submittedName>
</protein>
<proteinExistence type="predicted"/>
<dbReference type="EMBL" id="MH908924">
    <property type="protein sequence ID" value="AYM54518.1"/>
    <property type="molecule type" value="Genomic_DNA"/>
</dbReference>
<name>A0A3S5GYM1_9BACT</name>
<accession>A0A3S5GYM1</accession>
<sequence>MGRLGHPRRRVSSRERAGLLILVITFLFSVSPRACAEPQVEFSGAAGFGVLAAGISPGQFAISPSASLSIRGERGFFVARDTVSFVGATGGRFGINNETTLGVGIFWERVNASAGLSLAAFSLPICGPRLCGQMHGLVPGASMRLDIFGPYLSGAIGISVDCSGAWITGSADAVWTGISVRCSAGPVLRFASHP</sequence>